<dbReference type="SUPFAM" id="SSF57546">
    <property type="entry name" value="Crisp domain-like"/>
    <property type="match status" value="1"/>
</dbReference>
<feature type="compositionally biased region" description="Gly residues" evidence="4">
    <location>
        <begin position="1"/>
        <end position="16"/>
    </location>
</feature>
<comment type="caution">
    <text evidence="7">The sequence shown here is derived from an EMBL/GenBank/DDBJ whole genome shotgun (WGS) entry which is preliminary data.</text>
</comment>
<dbReference type="PROSITE" id="PS01010">
    <property type="entry name" value="CRISP_2"/>
    <property type="match status" value="1"/>
</dbReference>
<evidence type="ECO:0000256" key="3">
    <source>
        <dbReference type="PROSITE-ProRule" id="PRU01005"/>
    </source>
</evidence>
<dbReference type="FunFam" id="3.40.33.10:FF:000005">
    <property type="entry name" value="Cysteine-rich secretory protein 2"/>
    <property type="match status" value="1"/>
</dbReference>
<keyword evidence="8" id="KW-1185">Reference proteome</keyword>
<dbReference type="PROSITE" id="PS01009">
    <property type="entry name" value="CRISP_1"/>
    <property type="match status" value="1"/>
</dbReference>
<dbReference type="Proteomes" id="UP000250572">
    <property type="component" value="Unassembled WGS sequence"/>
</dbReference>
<feature type="non-terminal residue" evidence="7">
    <location>
        <position position="371"/>
    </location>
</feature>
<dbReference type="PRINTS" id="PR00837">
    <property type="entry name" value="V5TPXLIKE"/>
</dbReference>
<dbReference type="Pfam" id="PF00188">
    <property type="entry name" value="CAP"/>
    <property type="match status" value="1"/>
</dbReference>
<dbReference type="AlphaFoldDB" id="A0A315VD34"/>
<evidence type="ECO:0000313" key="8">
    <source>
        <dbReference type="Proteomes" id="UP000250572"/>
    </source>
</evidence>
<gene>
    <name evidence="7" type="ORF">CCH79_00011474</name>
</gene>
<evidence type="ECO:0000313" key="7">
    <source>
        <dbReference type="EMBL" id="PWA20648.1"/>
    </source>
</evidence>
<dbReference type="InterPro" id="IPR003582">
    <property type="entry name" value="ShKT_dom"/>
</dbReference>
<evidence type="ECO:0000256" key="2">
    <source>
        <dbReference type="ARBA" id="ARBA00023157"/>
    </source>
</evidence>
<dbReference type="InterPro" id="IPR042076">
    <property type="entry name" value="Crisp-like_dom"/>
</dbReference>
<organism evidence="7 8">
    <name type="scientific">Gambusia affinis</name>
    <name type="common">Western mosquitofish</name>
    <name type="synonym">Heterandria affinis</name>
    <dbReference type="NCBI Taxonomy" id="33528"/>
    <lineage>
        <taxon>Eukaryota</taxon>
        <taxon>Metazoa</taxon>
        <taxon>Chordata</taxon>
        <taxon>Craniata</taxon>
        <taxon>Vertebrata</taxon>
        <taxon>Euteleostomi</taxon>
        <taxon>Actinopterygii</taxon>
        <taxon>Neopterygii</taxon>
        <taxon>Teleostei</taxon>
        <taxon>Neoteleostei</taxon>
        <taxon>Acanthomorphata</taxon>
        <taxon>Ovalentaria</taxon>
        <taxon>Atherinomorphae</taxon>
        <taxon>Cyprinodontiformes</taxon>
        <taxon>Poeciliidae</taxon>
        <taxon>Poeciliinae</taxon>
        <taxon>Gambusia</taxon>
    </lineage>
</organism>
<proteinExistence type="inferred from homology"/>
<evidence type="ECO:0000259" key="6">
    <source>
        <dbReference type="PROSITE" id="PS51670"/>
    </source>
</evidence>
<feature type="domain" description="ShKT" evidence="6">
    <location>
        <begin position="339"/>
        <end position="371"/>
    </location>
</feature>
<protein>
    <recommendedName>
        <fullName evidence="6">ShKT domain-containing protein</fullName>
    </recommendedName>
</protein>
<keyword evidence="2 3" id="KW-1015">Disulfide bond</keyword>
<keyword evidence="5" id="KW-0812">Transmembrane</keyword>
<sequence>MTGRLAGGGGKAGGLFVGNTRVRGREEQRGAPPQTRRGTGFSEKANSSSGSLIATGAESECELIYISSENNKEKASLGHGECDRLSWIYKRSRRKYLTHLLQTKKTGEQMPQIDLSKKNIHQLRRQTSYRFHFNLKIGIFFVVGKMFVILICILTLQDVHTACVLVNVCPENTTVQAEIVNVHNAFRRAVEPAAADMLMMTYSLELAASAQAWVDKCILSHGPASTRLLDGYELGENLFYSSSPSSWTTVLTAWQNEKSHYLYPNGSTNGQPIGHYTQVVWNSSYKVGCGFALCPNNIYFYGCHYFRAGNFKRWPPYKVGASCASCPNNCVDKLCTNPCPYINTFINCPRLKVLNGCSNPLVFAWCPASCK</sequence>
<reference evidence="7 8" key="1">
    <citation type="journal article" date="2018" name="G3 (Bethesda)">
        <title>A High-Quality Reference Genome for the Invasive Mosquitofish Gambusia affinis Using a Chicago Library.</title>
        <authorList>
            <person name="Hoffberg S.L."/>
            <person name="Troendle N.J."/>
            <person name="Glenn T.C."/>
            <person name="Mahmud O."/>
            <person name="Louha S."/>
            <person name="Chalopin D."/>
            <person name="Bennetzen J.L."/>
            <person name="Mauricio R."/>
        </authorList>
    </citation>
    <scope>NUCLEOTIDE SEQUENCE [LARGE SCALE GENOMIC DNA]</scope>
    <source>
        <strain evidence="7">NE01/NJP1002.9</strain>
        <tissue evidence="7">Muscle</tissue>
    </source>
</reference>
<comment type="similarity">
    <text evidence="1">Belongs to the CRISP family.</text>
</comment>
<feature type="disulfide bond" evidence="3">
    <location>
        <begin position="348"/>
        <end position="366"/>
    </location>
</feature>
<accession>A0A315VD34</accession>
<dbReference type="EMBL" id="NHOQ01001935">
    <property type="protein sequence ID" value="PWA20648.1"/>
    <property type="molecule type" value="Genomic_DNA"/>
</dbReference>
<dbReference type="SUPFAM" id="SSF55797">
    <property type="entry name" value="PR-1-like"/>
    <property type="match status" value="1"/>
</dbReference>
<feature type="disulfide bond" evidence="3">
    <location>
        <begin position="357"/>
        <end position="370"/>
    </location>
</feature>
<dbReference type="InterPro" id="IPR001283">
    <property type="entry name" value="CRISP-related"/>
</dbReference>
<comment type="caution">
    <text evidence="3">Lacks conserved residue(s) required for the propagation of feature annotation.</text>
</comment>
<evidence type="ECO:0000256" key="1">
    <source>
        <dbReference type="ARBA" id="ARBA00009923"/>
    </source>
</evidence>
<name>A0A315VD34_GAMAF</name>
<dbReference type="Pfam" id="PF08562">
    <property type="entry name" value="Crisp"/>
    <property type="match status" value="1"/>
</dbReference>
<dbReference type="GO" id="GO:0005576">
    <property type="term" value="C:extracellular region"/>
    <property type="evidence" value="ECO:0007669"/>
    <property type="project" value="InterPro"/>
</dbReference>
<dbReference type="InterPro" id="IPR035940">
    <property type="entry name" value="CAP_sf"/>
</dbReference>
<keyword evidence="5" id="KW-1133">Transmembrane helix</keyword>
<feature type="transmembrane region" description="Helical" evidence="5">
    <location>
        <begin position="133"/>
        <end position="156"/>
    </location>
</feature>
<evidence type="ECO:0000256" key="4">
    <source>
        <dbReference type="SAM" id="MobiDB-lite"/>
    </source>
</evidence>
<feature type="region of interest" description="Disordered" evidence="4">
    <location>
        <begin position="1"/>
        <end position="49"/>
    </location>
</feature>
<dbReference type="Gene3D" id="1.10.10.740">
    <property type="entry name" value="Crisp domain"/>
    <property type="match status" value="1"/>
</dbReference>
<dbReference type="InterPro" id="IPR013871">
    <property type="entry name" value="Cysteine_rich_secretory"/>
</dbReference>
<dbReference type="PANTHER" id="PTHR10334">
    <property type="entry name" value="CYSTEINE-RICH SECRETORY PROTEIN-RELATED"/>
    <property type="match status" value="1"/>
</dbReference>
<keyword evidence="5" id="KW-0472">Membrane</keyword>
<dbReference type="InterPro" id="IPR014044">
    <property type="entry name" value="CAP_dom"/>
</dbReference>
<dbReference type="SMART" id="SM00198">
    <property type="entry name" value="SCP"/>
    <property type="match status" value="1"/>
</dbReference>
<dbReference type="PROSITE" id="PS51670">
    <property type="entry name" value="SHKT"/>
    <property type="match status" value="1"/>
</dbReference>
<dbReference type="Gene3D" id="3.40.33.10">
    <property type="entry name" value="CAP"/>
    <property type="match status" value="1"/>
</dbReference>
<evidence type="ECO:0000256" key="5">
    <source>
        <dbReference type="SAM" id="Phobius"/>
    </source>
</evidence>
<dbReference type="InterPro" id="IPR018244">
    <property type="entry name" value="Allrgn_V5/Tpx1_CS"/>
</dbReference>